<comment type="similarity">
    <text evidence="10">Belongs to the peptidase M48 family.</text>
</comment>
<evidence type="ECO:0000313" key="13">
    <source>
        <dbReference type="EMBL" id="MBF1129626.1"/>
    </source>
</evidence>
<feature type="transmembrane region" description="Helical" evidence="11">
    <location>
        <begin position="49"/>
        <end position="73"/>
    </location>
</feature>
<evidence type="ECO:0000256" key="9">
    <source>
        <dbReference type="ARBA" id="ARBA00023136"/>
    </source>
</evidence>
<accession>A0A930B7W3</accession>
<keyword evidence="8 10" id="KW-0482">Metalloprotease</keyword>
<dbReference type="GO" id="GO:0046872">
    <property type="term" value="F:metal ion binding"/>
    <property type="evidence" value="ECO:0007669"/>
    <property type="project" value="UniProtKB-KW"/>
</dbReference>
<keyword evidence="7 11" id="KW-1133">Transmembrane helix</keyword>
<comment type="cofactor">
    <cofactor evidence="10">
        <name>Zn(2+)</name>
        <dbReference type="ChEBI" id="CHEBI:29105"/>
    </cofactor>
    <text evidence="10">Binds 1 zinc ion per subunit.</text>
</comment>
<dbReference type="InterPro" id="IPR001915">
    <property type="entry name" value="Peptidase_M48"/>
</dbReference>
<keyword evidence="3 11" id="KW-0812">Transmembrane</keyword>
<proteinExistence type="inferred from homology"/>
<dbReference type="EMBL" id="JABZMK010000038">
    <property type="protein sequence ID" value="MBF1129626.1"/>
    <property type="molecule type" value="Genomic_DNA"/>
</dbReference>
<evidence type="ECO:0000256" key="10">
    <source>
        <dbReference type="RuleBase" id="RU003983"/>
    </source>
</evidence>
<name>A0A930B7W3_9FIRM</name>
<dbReference type="Pfam" id="PF01435">
    <property type="entry name" value="Peptidase_M48"/>
    <property type="match status" value="1"/>
</dbReference>
<protein>
    <submittedName>
        <fullName evidence="13">M48 family metalloprotease</fullName>
    </submittedName>
</protein>
<evidence type="ECO:0000256" key="6">
    <source>
        <dbReference type="ARBA" id="ARBA00022833"/>
    </source>
</evidence>
<keyword evidence="5 10" id="KW-0378">Hydrolase</keyword>
<evidence type="ECO:0000256" key="8">
    <source>
        <dbReference type="ARBA" id="ARBA00023049"/>
    </source>
</evidence>
<dbReference type="GO" id="GO:0004222">
    <property type="term" value="F:metalloendopeptidase activity"/>
    <property type="evidence" value="ECO:0007669"/>
    <property type="project" value="InterPro"/>
</dbReference>
<dbReference type="AlphaFoldDB" id="A0A930B7W3"/>
<comment type="caution">
    <text evidence="13">The sequence shown here is derived from an EMBL/GenBank/DDBJ whole genome shotgun (WGS) entry which is preliminary data.</text>
</comment>
<evidence type="ECO:0000256" key="3">
    <source>
        <dbReference type="ARBA" id="ARBA00022692"/>
    </source>
</evidence>
<organism evidence="13 14">
    <name type="scientific">Dialister invisus</name>
    <dbReference type="NCBI Taxonomy" id="218538"/>
    <lineage>
        <taxon>Bacteria</taxon>
        <taxon>Bacillati</taxon>
        <taxon>Bacillota</taxon>
        <taxon>Negativicutes</taxon>
        <taxon>Veillonellales</taxon>
        <taxon>Veillonellaceae</taxon>
        <taxon>Dialister</taxon>
    </lineage>
</organism>
<sequence length="343" mass="40239">MKRKSNRREQFLWTAFALPSVRYRNHVSFLCYNGENQSVYWMMEKPMNLLLLIFTFITNWIVSASFWALYFLFTVPFFHEELAGNYELLTERILQLSLACVLVPAVLSGTGVMQYFFVRENGGRRAAGETKMYLERLMRDICRRGRLELSDFRLYTAKADDYNAWAIGGNHITVTERLLNEFSEEEVKGILAHEVGHLQNGHSRLGLLRYGMEWFSGIIVYVYSVVTLLLAFFRWIPVLGIFIGIVNFFILIQYYFLKIFLQIPLWFFTQFGSRRNEYAADEYACGLGLGMELAVGLVHLEHIFHSGRRDWFSRLFDDHPDIPSRLERIRKILMEREYSSLAG</sequence>
<dbReference type="PANTHER" id="PTHR43221">
    <property type="entry name" value="PROTEASE HTPX"/>
    <property type="match status" value="1"/>
</dbReference>
<evidence type="ECO:0000259" key="12">
    <source>
        <dbReference type="Pfam" id="PF01435"/>
    </source>
</evidence>
<gene>
    <name evidence="13" type="ORF">HXL70_06230</name>
</gene>
<evidence type="ECO:0000256" key="5">
    <source>
        <dbReference type="ARBA" id="ARBA00022801"/>
    </source>
</evidence>
<feature type="transmembrane region" description="Helical" evidence="11">
    <location>
        <begin position="239"/>
        <end position="257"/>
    </location>
</feature>
<dbReference type="InterPro" id="IPR050083">
    <property type="entry name" value="HtpX_protease"/>
</dbReference>
<evidence type="ECO:0000256" key="7">
    <source>
        <dbReference type="ARBA" id="ARBA00022989"/>
    </source>
</evidence>
<dbReference type="Gene3D" id="3.30.2010.10">
    <property type="entry name" value="Metalloproteases ('zincins'), catalytic domain"/>
    <property type="match status" value="1"/>
</dbReference>
<keyword evidence="1" id="KW-1003">Cell membrane</keyword>
<reference evidence="13" key="1">
    <citation type="submission" date="2020-04" db="EMBL/GenBank/DDBJ databases">
        <title>Deep metagenomics examines the oral microbiome during advanced dental caries in children, revealing novel taxa and co-occurrences with host molecules.</title>
        <authorList>
            <person name="Baker J.L."/>
            <person name="Morton J.T."/>
            <person name="Dinis M."/>
            <person name="Alvarez R."/>
            <person name="Tran N.C."/>
            <person name="Knight R."/>
            <person name="Edlund A."/>
        </authorList>
    </citation>
    <scope>NUCLEOTIDE SEQUENCE</scope>
    <source>
        <strain evidence="13">JCVI_32_bin.14</strain>
    </source>
</reference>
<feature type="transmembrane region" description="Helical" evidence="11">
    <location>
        <begin position="93"/>
        <end position="118"/>
    </location>
</feature>
<evidence type="ECO:0000256" key="2">
    <source>
        <dbReference type="ARBA" id="ARBA00022670"/>
    </source>
</evidence>
<feature type="transmembrane region" description="Helical" evidence="11">
    <location>
        <begin position="214"/>
        <end position="233"/>
    </location>
</feature>
<keyword evidence="6 10" id="KW-0862">Zinc</keyword>
<keyword evidence="9 11" id="KW-0472">Membrane</keyword>
<feature type="domain" description="Peptidase M48" evidence="12">
    <location>
        <begin position="132"/>
        <end position="332"/>
    </location>
</feature>
<dbReference type="Proteomes" id="UP000757890">
    <property type="component" value="Unassembled WGS sequence"/>
</dbReference>
<evidence type="ECO:0000313" key="14">
    <source>
        <dbReference type="Proteomes" id="UP000757890"/>
    </source>
</evidence>
<evidence type="ECO:0000256" key="1">
    <source>
        <dbReference type="ARBA" id="ARBA00022475"/>
    </source>
</evidence>
<evidence type="ECO:0000256" key="4">
    <source>
        <dbReference type="ARBA" id="ARBA00022723"/>
    </source>
</evidence>
<dbReference type="PANTHER" id="PTHR43221:SF2">
    <property type="entry name" value="PROTEASE HTPX HOMOLOG"/>
    <property type="match status" value="1"/>
</dbReference>
<evidence type="ECO:0000256" key="11">
    <source>
        <dbReference type="SAM" id="Phobius"/>
    </source>
</evidence>
<keyword evidence="2 10" id="KW-0645">Protease</keyword>
<keyword evidence="4" id="KW-0479">Metal-binding</keyword>
<dbReference type="GO" id="GO:0006508">
    <property type="term" value="P:proteolysis"/>
    <property type="evidence" value="ECO:0007669"/>
    <property type="project" value="UniProtKB-KW"/>
</dbReference>